<evidence type="ECO:0000256" key="9">
    <source>
        <dbReference type="ARBA" id="ARBA00042540"/>
    </source>
</evidence>
<evidence type="ECO:0000256" key="6">
    <source>
        <dbReference type="ARBA" id="ARBA00022989"/>
    </source>
</evidence>
<keyword evidence="3" id="KW-1003">Cell membrane</keyword>
<protein>
    <recommendedName>
        <fullName evidence="8">Zinc transporter ZIP11</fullName>
    </recommendedName>
    <alternativeName>
        <fullName evidence="9">Solute carrier family 39 member 11</fullName>
    </alternativeName>
    <alternativeName>
        <fullName evidence="10">Zrt- and Irt-like protein 11</fullName>
    </alternativeName>
</protein>
<dbReference type="Pfam" id="PF02535">
    <property type="entry name" value="Zip"/>
    <property type="match status" value="1"/>
</dbReference>
<feature type="transmembrane region" description="Helical" evidence="12">
    <location>
        <begin position="274"/>
        <end position="293"/>
    </location>
</feature>
<evidence type="ECO:0000256" key="3">
    <source>
        <dbReference type="ARBA" id="ARBA00022475"/>
    </source>
</evidence>
<feature type="transmembrane region" description="Helical" evidence="12">
    <location>
        <begin position="73"/>
        <end position="94"/>
    </location>
</feature>
<accession>A0ABV2AKB4</accession>
<feature type="transmembrane region" description="Helical" evidence="12">
    <location>
        <begin position="305"/>
        <end position="325"/>
    </location>
</feature>
<keyword evidence="7 12" id="KW-0472">Membrane</keyword>
<sequence length="326" mass="35158">MDQIVLFGLLGTLLTWGVTAAGAALVFVFSAISEKVLNALFAMAAGVMIASSCFGLIEPALETAEESFGSFRWAPVVAGILVAYVFFVGLDTLLHRFLKESNQTDLFLEIDSALETKKNRQRKKKDEKIDGKVKKNGGKNILRNRNPGKSNIEKTAKMGTNGEKNITNKIILILSAITAHNLPEGLAVGIAFGSIRSCANDECVDKLFKNAVVLTLGIALQNFPEGIAVAFPLRKCGMSPFKSFWYGQMSAVVEPIGALLGAVLTLQMKNLQPYFLSFAAGAMLFVTVSEMIPEAFSSNSKSSKMANNFAFVGGFALMMVLEGVFE</sequence>
<dbReference type="InterPro" id="IPR003689">
    <property type="entry name" value="ZIP"/>
</dbReference>
<feature type="transmembrane region" description="Helical" evidence="12">
    <location>
        <begin position="6"/>
        <end position="29"/>
    </location>
</feature>
<comment type="similarity">
    <text evidence="2">Belongs to the ZIP transporter (TC 2.A.5) family.</text>
</comment>
<keyword evidence="14" id="KW-1185">Reference proteome</keyword>
<evidence type="ECO:0000313" key="13">
    <source>
        <dbReference type="EMBL" id="MES1920116.1"/>
    </source>
</evidence>
<evidence type="ECO:0000256" key="5">
    <source>
        <dbReference type="ARBA" id="ARBA00022833"/>
    </source>
</evidence>
<keyword evidence="4 12" id="KW-0812">Transmembrane</keyword>
<dbReference type="Proteomes" id="UP001439008">
    <property type="component" value="Unassembled WGS sequence"/>
</dbReference>
<name>A0ABV2AKB4_9EUKA</name>
<feature type="transmembrane region" description="Helical" evidence="12">
    <location>
        <begin position="244"/>
        <end position="268"/>
    </location>
</feature>
<evidence type="ECO:0000313" key="14">
    <source>
        <dbReference type="Proteomes" id="UP001439008"/>
    </source>
</evidence>
<keyword evidence="6 12" id="KW-1133">Transmembrane helix</keyword>
<evidence type="ECO:0000256" key="4">
    <source>
        <dbReference type="ARBA" id="ARBA00022692"/>
    </source>
</evidence>
<evidence type="ECO:0000256" key="10">
    <source>
        <dbReference type="ARBA" id="ARBA00042973"/>
    </source>
</evidence>
<evidence type="ECO:0000256" key="7">
    <source>
        <dbReference type="ARBA" id="ARBA00023136"/>
    </source>
</evidence>
<gene>
    <name evidence="13" type="ORF">MHBO_001832</name>
</gene>
<dbReference type="PANTHER" id="PTHR11040">
    <property type="entry name" value="ZINC/IRON TRANSPORTER"/>
    <property type="match status" value="1"/>
</dbReference>
<dbReference type="EMBL" id="JBDODL010000518">
    <property type="protein sequence ID" value="MES1920116.1"/>
    <property type="molecule type" value="Genomic_DNA"/>
</dbReference>
<comment type="caution">
    <text evidence="13">The sequence shown here is derived from an EMBL/GenBank/DDBJ whole genome shotgun (WGS) entry which is preliminary data.</text>
</comment>
<dbReference type="PANTHER" id="PTHR11040:SF211">
    <property type="entry name" value="ZINC TRANSPORTER ZIP11"/>
    <property type="match status" value="1"/>
</dbReference>
<keyword evidence="5" id="KW-0862">Zinc</keyword>
<organism evidence="13 14">
    <name type="scientific">Bonamia ostreae</name>
    <dbReference type="NCBI Taxonomy" id="126728"/>
    <lineage>
        <taxon>Eukaryota</taxon>
        <taxon>Sar</taxon>
        <taxon>Rhizaria</taxon>
        <taxon>Endomyxa</taxon>
        <taxon>Ascetosporea</taxon>
        <taxon>Haplosporida</taxon>
        <taxon>Bonamia</taxon>
    </lineage>
</organism>
<evidence type="ECO:0000256" key="11">
    <source>
        <dbReference type="SAM" id="MobiDB-lite"/>
    </source>
</evidence>
<feature type="region of interest" description="Disordered" evidence="11">
    <location>
        <begin position="119"/>
        <end position="156"/>
    </location>
</feature>
<comment type="subcellular location">
    <subcellularLocation>
        <location evidence="1">Cell membrane</location>
        <topology evidence="1">Multi-pass membrane protein</topology>
    </subcellularLocation>
</comment>
<feature type="compositionally biased region" description="Basic and acidic residues" evidence="11">
    <location>
        <begin position="119"/>
        <end position="133"/>
    </location>
</feature>
<evidence type="ECO:0000256" key="1">
    <source>
        <dbReference type="ARBA" id="ARBA00004651"/>
    </source>
</evidence>
<reference evidence="13 14" key="1">
    <citation type="journal article" date="2024" name="BMC Biol.">
        <title>Comparative genomics of Ascetosporea gives new insight into the evolutionary basis for animal parasitism in Rhizaria.</title>
        <authorList>
            <person name="Hiltunen Thoren M."/>
            <person name="Onut-Brannstrom I."/>
            <person name="Alfjorden A."/>
            <person name="Peckova H."/>
            <person name="Swords F."/>
            <person name="Hooper C."/>
            <person name="Holzer A.S."/>
            <person name="Bass D."/>
            <person name="Burki F."/>
        </authorList>
    </citation>
    <scope>NUCLEOTIDE SEQUENCE [LARGE SCALE GENOMIC DNA]</scope>
    <source>
        <strain evidence="13">20-A016</strain>
    </source>
</reference>
<feature type="transmembrane region" description="Helical" evidence="12">
    <location>
        <begin position="36"/>
        <end position="57"/>
    </location>
</feature>
<evidence type="ECO:0000256" key="2">
    <source>
        <dbReference type="ARBA" id="ARBA00006939"/>
    </source>
</evidence>
<proteinExistence type="inferred from homology"/>
<evidence type="ECO:0000256" key="8">
    <source>
        <dbReference type="ARBA" id="ARBA00040593"/>
    </source>
</evidence>
<evidence type="ECO:0000256" key="12">
    <source>
        <dbReference type="SAM" id="Phobius"/>
    </source>
</evidence>